<comment type="caution">
    <text evidence="2">The sequence shown here is derived from an EMBL/GenBank/DDBJ whole genome shotgun (WGS) entry which is preliminary data.</text>
</comment>
<organism evidence="2 3">
    <name type="scientific">Solea senegalensis</name>
    <name type="common">Senegalese sole</name>
    <dbReference type="NCBI Taxonomy" id="28829"/>
    <lineage>
        <taxon>Eukaryota</taxon>
        <taxon>Metazoa</taxon>
        <taxon>Chordata</taxon>
        <taxon>Craniata</taxon>
        <taxon>Vertebrata</taxon>
        <taxon>Euteleostomi</taxon>
        <taxon>Actinopterygii</taxon>
        <taxon>Neopterygii</taxon>
        <taxon>Teleostei</taxon>
        <taxon>Neoteleostei</taxon>
        <taxon>Acanthomorphata</taxon>
        <taxon>Carangaria</taxon>
        <taxon>Pleuronectiformes</taxon>
        <taxon>Pleuronectoidei</taxon>
        <taxon>Soleidae</taxon>
        <taxon>Solea</taxon>
    </lineage>
</organism>
<evidence type="ECO:0000313" key="2">
    <source>
        <dbReference type="EMBL" id="KAG7505767.1"/>
    </source>
</evidence>
<sequence length="76" mass="8542">MGSERKRRAATEKPKFVHGSTGNVDAGVASRRGASAASWKHDELSFQETPWFFFPLLPLHAIRKQGRLQRRGSCTM</sequence>
<dbReference type="EMBL" id="JAGKHQ010000011">
    <property type="protein sequence ID" value="KAG7505767.1"/>
    <property type="molecule type" value="Genomic_DNA"/>
</dbReference>
<accession>A0AAV6RN37</accession>
<evidence type="ECO:0000256" key="1">
    <source>
        <dbReference type="SAM" id="MobiDB-lite"/>
    </source>
</evidence>
<protein>
    <submittedName>
        <fullName evidence="2">Uncharacterized protein</fullName>
    </submittedName>
</protein>
<gene>
    <name evidence="2" type="ORF">JOB18_039733</name>
</gene>
<feature type="region of interest" description="Disordered" evidence="1">
    <location>
        <begin position="1"/>
        <end position="28"/>
    </location>
</feature>
<dbReference type="Proteomes" id="UP000693946">
    <property type="component" value="Linkage Group LG19"/>
</dbReference>
<evidence type="ECO:0000313" key="3">
    <source>
        <dbReference type="Proteomes" id="UP000693946"/>
    </source>
</evidence>
<keyword evidence="3" id="KW-1185">Reference proteome</keyword>
<reference evidence="2 3" key="1">
    <citation type="journal article" date="2021" name="Sci. Rep.">
        <title>Chromosome anchoring in Senegalese sole (Solea senegalensis) reveals sex-associated markers and genome rearrangements in flatfish.</title>
        <authorList>
            <person name="Guerrero-Cozar I."/>
            <person name="Gomez-Garrido J."/>
            <person name="Berbel C."/>
            <person name="Martinez-Blanch J.F."/>
            <person name="Alioto T."/>
            <person name="Claros M.G."/>
            <person name="Gagnaire P.A."/>
            <person name="Manchado M."/>
        </authorList>
    </citation>
    <scope>NUCLEOTIDE SEQUENCE [LARGE SCALE GENOMIC DNA]</scope>
    <source>
        <strain evidence="2">Sse05_10M</strain>
    </source>
</reference>
<name>A0AAV6RN37_SOLSE</name>
<proteinExistence type="predicted"/>
<dbReference type="AlphaFoldDB" id="A0AAV6RN37"/>